<feature type="region of interest" description="Disordered" evidence="1">
    <location>
        <begin position="1"/>
        <end position="64"/>
    </location>
</feature>
<accession>A0A7W7IRJ5</accession>
<name>A0A7W7IRJ5_9CAUL</name>
<gene>
    <name evidence="2" type="ORF">HNP32_002681</name>
</gene>
<dbReference type="EMBL" id="JACHKY010000004">
    <property type="protein sequence ID" value="MBB4798927.1"/>
    <property type="molecule type" value="Genomic_DNA"/>
</dbReference>
<dbReference type="Proteomes" id="UP000539957">
    <property type="component" value="Unassembled WGS sequence"/>
</dbReference>
<evidence type="ECO:0000313" key="3">
    <source>
        <dbReference type="Proteomes" id="UP000539957"/>
    </source>
</evidence>
<evidence type="ECO:0000256" key="1">
    <source>
        <dbReference type="SAM" id="MobiDB-lite"/>
    </source>
</evidence>
<reference evidence="2 3" key="1">
    <citation type="submission" date="2020-08" db="EMBL/GenBank/DDBJ databases">
        <title>Functional genomics of gut bacteria from endangered species of beetles.</title>
        <authorList>
            <person name="Carlos-Shanley C."/>
        </authorList>
    </citation>
    <scope>NUCLEOTIDE SEQUENCE [LARGE SCALE GENOMIC DNA]</scope>
    <source>
        <strain evidence="2 3">S00123</strain>
    </source>
</reference>
<sequence length="64" mass="7074">MSDHHDDQSPAPAETAPTETPIQRALREKQEAIAARAKPPRGGRFQREQAARVKSGAVRPWSTK</sequence>
<dbReference type="RefSeq" id="WP_184271239.1">
    <property type="nucleotide sequence ID" value="NZ_JACHKY010000004.1"/>
</dbReference>
<comment type="caution">
    <text evidence="2">The sequence shown here is derived from an EMBL/GenBank/DDBJ whole genome shotgun (WGS) entry which is preliminary data.</text>
</comment>
<protein>
    <submittedName>
        <fullName evidence="2">Uncharacterized protein</fullName>
    </submittedName>
</protein>
<keyword evidence="3" id="KW-1185">Reference proteome</keyword>
<proteinExistence type="predicted"/>
<evidence type="ECO:0000313" key="2">
    <source>
        <dbReference type="EMBL" id="MBB4798927.1"/>
    </source>
</evidence>
<dbReference type="AlphaFoldDB" id="A0A7W7IRJ5"/>
<feature type="compositionally biased region" description="Low complexity" evidence="1">
    <location>
        <begin position="10"/>
        <end position="21"/>
    </location>
</feature>
<organism evidence="2 3">
    <name type="scientific">Brevundimonas bullata</name>
    <dbReference type="NCBI Taxonomy" id="13160"/>
    <lineage>
        <taxon>Bacteria</taxon>
        <taxon>Pseudomonadati</taxon>
        <taxon>Pseudomonadota</taxon>
        <taxon>Alphaproteobacteria</taxon>
        <taxon>Caulobacterales</taxon>
        <taxon>Caulobacteraceae</taxon>
        <taxon>Brevundimonas</taxon>
    </lineage>
</organism>